<keyword evidence="2" id="KW-1185">Reference proteome</keyword>
<evidence type="ECO:0000313" key="1">
    <source>
        <dbReference type="EMBL" id="RCV91332.1"/>
    </source>
</evidence>
<gene>
    <name evidence="1" type="ORF">DU505_04690</name>
</gene>
<reference evidence="1 2" key="1">
    <citation type="submission" date="2018-07" db="EMBL/GenBank/DDBJ databases">
        <title>Halomonas montanilacus sp. nov., isolated from Lake Pengyan on Tibetan Plateau.</title>
        <authorList>
            <person name="Lu H."/>
            <person name="Xing P."/>
            <person name="Wu Q."/>
        </authorList>
    </citation>
    <scope>NUCLEOTIDE SEQUENCE [LARGE SCALE GENOMIC DNA]</scope>
    <source>
        <strain evidence="1 2">PYC7W</strain>
    </source>
</reference>
<keyword evidence="1" id="KW-0808">Transferase</keyword>
<organism evidence="1 2">
    <name type="scientific">Billgrantia montanilacus</name>
    <dbReference type="NCBI Taxonomy" id="2282305"/>
    <lineage>
        <taxon>Bacteria</taxon>
        <taxon>Pseudomonadati</taxon>
        <taxon>Pseudomonadota</taxon>
        <taxon>Gammaproteobacteria</taxon>
        <taxon>Oceanospirillales</taxon>
        <taxon>Halomonadaceae</taxon>
        <taxon>Billgrantia</taxon>
    </lineage>
</organism>
<dbReference type="CDD" id="cd24012">
    <property type="entry name" value="ASKHA_NBD_KDGal-kinase"/>
    <property type="match status" value="1"/>
</dbReference>
<sequence>MDAFVAVDWGTSNFRAFLVDAVTGRCLDETRSSSGLRNLSHSDFPVYCRQQLSDWLDAAGGHDRLPVYLAGMVGARSGWAEAPQPALPLSLQTLAAGLTSAPDFPNAWLVPGGKIVTPDHVDVMRGEEVQAFGALSLLGQTGGLCCLPGTHSKWASLRAGVMEHFTTLMTGELFHAVRCHTLPGEPVPEDDRFDLEGFERGLVAAEHPAGVLHALFEARSRHLHDGLAAGQVGSFFSGVLIGTELLAMGSLIESHGEVVVIGSHTLGERYRQALGSRGIPVREVGSDAASIAGIQLLHDIHARAGGSLDPGPRR</sequence>
<dbReference type="InterPro" id="IPR042258">
    <property type="entry name" value="DGOK_N"/>
</dbReference>
<accession>A0A368U5F2</accession>
<dbReference type="Gene3D" id="3.30.420.300">
    <property type="entry name" value="2-keto-3-deoxy-galactonokinase, substrate binding domain"/>
    <property type="match status" value="1"/>
</dbReference>
<protein>
    <submittedName>
        <fullName evidence="1">2-keto-3-deoxy-galactonokinase</fullName>
    </submittedName>
</protein>
<evidence type="ECO:0000313" key="2">
    <source>
        <dbReference type="Proteomes" id="UP000252405"/>
    </source>
</evidence>
<proteinExistence type="predicted"/>
<keyword evidence="1" id="KW-0418">Kinase</keyword>
<dbReference type="InterPro" id="IPR042257">
    <property type="entry name" value="DGOK_C"/>
</dbReference>
<dbReference type="GO" id="GO:0034194">
    <property type="term" value="P:D-galactonate catabolic process"/>
    <property type="evidence" value="ECO:0007669"/>
    <property type="project" value="InterPro"/>
</dbReference>
<dbReference type="EMBL" id="QPII01000002">
    <property type="protein sequence ID" value="RCV91332.1"/>
    <property type="molecule type" value="Genomic_DNA"/>
</dbReference>
<name>A0A368U5F2_9GAMM</name>
<dbReference type="GO" id="GO:0008671">
    <property type="term" value="F:2-dehydro-3-deoxygalactonokinase activity"/>
    <property type="evidence" value="ECO:0007669"/>
    <property type="project" value="InterPro"/>
</dbReference>
<dbReference type="InterPro" id="IPR007729">
    <property type="entry name" value="DGOK"/>
</dbReference>
<dbReference type="AlphaFoldDB" id="A0A368U5F2"/>
<dbReference type="Proteomes" id="UP000252405">
    <property type="component" value="Unassembled WGS sequence"/>
</dbReference>
<dbReference type="OrthoDB" id="256574at2"/>
<dbReference type="Pfam" id="PF05035">
    <property type="entry name" value="DGOK"/>
    <property type="match status" value="1"/>
</dbReference>
<comment type="caution">
    <text evidence="1">The sequence shown here is derived from an EMBL/GenBank/DDBJ whole genome shotgun (WGS) entry which is preliminary data.</text>
</comment>
<dbReference type="Gene3D" id="3.30.420.310">
    <property type="entry name" value="2-keto-3-deoxy-galactonokinase, C-terminal domain"/>
    <property type="match status" value="1"/>
</dbReference>